<feature type="binding site" evidence="6">
    <location>
        <begin position="250"/>
        <end position="256"/>
    </location>
    <ligand>
        <name>GTP</name>
        <dbReference type="ChEBI" id="CHEBI:37565"/>
    </ligand>
</feature>
<dbReference type="Gene3D" id="3.40.50.300">
    <property type="entry name" value="P-loop containing nucleotide triphosphate hydrolases"/>
    <property type="match status" value="1"/>
</dbReference>
<feature type="binding site" evidence="6">
    <location>
        <position position="82"/>
    </location>
    <ligand>
        <name>(6S)-5-formyl-5,6,7,8-tetrahydrofolate</name>
        <dbReference type="ChEBI" id="CHEBI:57457"/>
    </ligand>
</feature>
<evidence type="ECO:0000256" key="5">
    <source>
        <dbReference type="ARBA" id="ARBA00023134"/>
    </source>
</evidence>
<dbReference type="SUPFAM" id="SSF52540">
    <property type="entry name" value="P-loop containing nucleoside triphosphate hydrolases"/>
    <property type="match status" value="1"/>
</dbReference>
<evidence type="ECO:0000256" key="3">
    <source>
        <dbReference type="ARBA" id="ARBA00022741"/>
    </source>
</evidence>
<dbReference type="NCBIfam" id="TIGR00450">
    <property type="entry name" value="mnmE_trmE_thdF"/>
    <property type="match status" value="1"/>
</dbReference>
<dbReference type="InterPro" id="IPR018948">
    <property type="entry name" value="GTP-bd_TrmE_N"/>
</dbReference>
<comment type="similarity">
    <text evidence="1 6 7">Belongs to the TRAFAC class TrmE-Era-EngA-EngB-Septin-like GTPase superfamily. TrmE GTPase family.</text>
</comment>
<keyword evidence="12" id="KW-1185">Reference proteome</keyword>
<dbReference type="InterPro" id="IPR027266">
    <property type="entry name" value="TrmE/GcvT-like"/>
</dbReference>
<dbReference type="InterPro" id="IPR027368">
    <property type="entry name" value="MnmE_dom2"/>
</dbReference>
<dbReference type="InterPro" id="IPR006073">
    <property type="entry name" value="GTP-bd"/>
</dbReference>
<dbReference type="InterPro" id="IPR004520">
    <property type="entry name" value="GTPase_MnmE"/>
</dbReference>
<dbReference type="NCBIfam" id="TIGR00231">
    <property type="entry name" value="small_GTP"/>
    <property type="match status" value="1"/>
</dbReference>
<comment type="caution">
    <text evidence="11">The sequence shown here is derived from an EMBL/GenBank/DDBJ whole genome shotgun (WGS) entry which is preliminary data.</text>
</comment>
<dbReference type="PRINTS" id="PR00326">
    <property type="entry name" value="GTP1OBG"/>
</dbReference>
<dbReference type="Proteomes" id="UP000622707">
    <property type="component" value="Unassembled WGS sequence"/>
</dbReference>
<dbReference type="CDD" id="cd04164">
    <property type="entry name" value="trmE"/>
    <property type="match status" value="1"/>
</dbReference>
<dbReference type="InterPro" id="IPR005225">
    <property type="entry name" value="Small_GTP-bd"/>
</dbReference>
<feature type="domain" description="TrmE-type G" evidence="10">
    <location>
        <begin position="221"/>
        <end position="465"/>
    </location>
</feature>
<dbReference type="InterPro" id="IPR027417">
    <property type="entry name" value="P-loop_NTPase"/>
</dbReference>
<accession>A0ABS1JMY0</accession>
<dbReference type="Pfam" id="PF10396">
    <property type="entry name" value="TrmE_N"/>
    <property type="match status" value="1"/>
</dbReference>
<comment type="subunit">
    <text evidence="6">Homodimer. Heterotetramer of two MnmE and two MnmG subunits.</text>
</comment>
<name>A0ABS1JMY0_9BURK</name>
<keyword evidence="4 6" id="KW-0630">Potassium</keyword>
<protein>
    <recommendedName>
        <fullName evidence="6">tRNA modification GTPase MnmE</fullName>
        <ecNumber evidence="6">3.6.-.-</ecNumber>
    </recommendedName>
</protein>
<dbReference type="SUPFAM" id="SSF116878">
    <property type="entry name" value="TrmE connector domain"/>
    <property type="match status" value="1"/>
</dbReference>
<feature type="binding site" evidence="6">
    <location>
        <begin position="231"/>
        <end position="236"/>
    </location>
    <ligand>
        <name>GTP</name>
        <dbReference type="ChEBI" id="CHEBI:37565"/>
    </ligand>
</feature>
<dbReference type="InterPro" id="IPR031168">
    <property type="entry name" value="G_TrmE"/>
</dbReference>
<keyword evidence="2 6" id="KW-0819">tRNA processing</keyword>
<feature type="binding site" evidence="6">
    <location>
        <position position="235"/>
    </location>
    <ligand>
        <name>Mg(2+)</name>
        <dbReference type="ChEBI" id="CHEBI:18420"/>
    </ligand>
</feature>
<comment type="cofactor">
    <cofactor evidence="6">
        <name>K(+)</name>
        <dbReference type="ChEBI" id="CHEBI:29103"/>
    </cofactor>
    <text evidence="6">Binds 1 potassium ion per subunit.</text>
</comment>
<keyword evidence="6" id="KW-0460">Magnesium</keyword>
<dbReference type="Pfam" id="PF01926">
    <property type="entry name" value="MMR_HSR1"/>
    <property type="match status" value="1"/>
</dbReference>
<evidence type="ECO:0000256" key="2">
    <source>
        <dbReference type="ARBA" id="ARBA00022694"/>
    </source>
</evidence>
<feature type="binding site" evidence="6">
    <location>
        <begin position="275"/>
        <end position="278"/>
    </location>
    <ligand>
        <name>GTP</name>
        <dbReference type="ChEBI" id="CHEBI:37565"/>
    </ligand>
</feature>
<evidence type="ECO:0000256" key="4">
    <source>
        <dbReference type="ARBA" id="ARBA00022958"/>
    </source>
</evidence>
<evidence type="ECO:0000256" key="8">
    <source>
        <dbReference type="SAM" id="Coils"/>
    </source>
</evidence>
<feature type="binding site" evidence="6">
    <location>
        <position position="252"/>
    </location>
    <ligand>
        <name>K(+)</name>
        <dbReference type="ChEBI" id="CHEBI:29103"/>
    </ligand>
</feature>
<dbReference type="PANTHER" id="PTHR42714:SF2">
    <property type="entry name" value="TRNA MODIFICATION GTPASE GTPBP3, MITOCHONDRIAL"/>
    <property type="match status" value="1"/>
</dbReference>
<evidence type="ECO:0000259" key="10">
    <source>
        <dbReference type="PROSITE" id="PS51709"/>
    </source>
</evidence>
<keyword evidence="6" id="KW-0963">Cytoplasm</keyword>
<comment type="function">
    <text evidence="6">Exhibits a very high intrinsic GTPase hydrolysis rate. Involved in the addition of a carboxymethylaminomethyl (cmnm) group at the wobble position (U34) of certain tRNAs, forming tRNA-cmnm(5)s(2)U34.</text>
</comment>
<dbReference type="EMBL" id="JAEQND010000005">
    <property type="protein sequence ID" value="MBL0425614.1"/>
    <property type="molecule type" value="Genomic_DNA"/>
</dbReference>
<evidence type="ECO:0000313" key="11">
    <source>
        <dbReference type="EMBL" id="MBL0425614.1"/>
    </source>
</evidence>
<dbReference type="EC" id="3.6.-.-" evidence="6"/>
<gene>
    <name evidence="6 11" type="primary">mnmE</name>
    <name evidence="6" type="synonym">trmE</name>
    <name evidence="11" type="ORF">JI746_10895</name>
</gene>
<dbReference type="HAMAP" id="MF_00379">
    <property type="entry name" value="GTPase_MnmE"/>
    <property type="match status" value="1"/>
</dbReference>
<evidence type="ECO:0000313" key="12">
    <source>
        <dbReference type="Proteomes" id="UP000622707"/>
    </source>
</evidence>
<dbReference type="CDD" id="cd14858">
    <property type="entry name" value="TrmE_N"/>
    <property type="match status" value="1"/>
</dbReference>
<dbReference type="Pfam" id="PF12631">
    <property type="entry name" value="MnmE_helical"/>
    <property type="match status" value="1"/>
</dbReference>
<evidence type="ECO:0000256" key="7">
    <source>
        <dbReference type="RuleBase" id="RU003313"/>
    </source>
</evidence>
<comment type="subcellular location">
    <subcellularLocation>
        <location evidence="6">Cytoplasm</location>
    </subcellularLocation>
</comment>
<dbReference type="InterPro" id="IPR025867">
    <property type="entry name" value="MnmE_helical"/>
</dbReference>
<feature type="coiled-coil region" evidence="8">
    <location>
        <begin position="491"/>
        <end position="525"/>
    </location>
</feature>
<keyword evidence="6" id="KW-0479">Metal-binding</keyword>
<dbReference type="Gene3D" id="1.20.120.430">
    <property type="entry name" value="tRNA modification GTPase MnmE domain 2"/>
    <property type="match status" value="1"/>
</dbReference>
<evidence type="ECO:0000256" key="1">
    <source>
        <dbReference type="ARBA" id="ARBA00011043"/>
    </source>
</evidence>
<feature type="binding site" evidence="6">
    <location>
        <position position="25"/>
    </location>
    <ligand>
        <name>(6S)-5-formyl-5,6,7,8-tetrahydrofolate</name>
        <dbReference type="ChEBI" id="CHEBI:57457"/>
    </ligand>
</feature>
<proteinExistence type="inferred from homology"/>
<keyword evidence="3 6" id="KW-0547">Nucleotide-binding</keyword>
<dbReference type="PANTHER" id="PTHR42714">
    <property type="entry name" value="TRNA MODIFICATION GTPASE GTPBP3"/>
    <property type="match status" value="1"/>
</dbReference>
<dbReference type="PROSITE" id="PS51709">
    <property type="entry name" value="G_TRME"/>
    <property type="match status" value="1"/>
</dbReference>
<feature type="binding site" evidence="6">
    <location>
        <position position="255"/>
    </location>
    <ligand>
        <name>K(+)</name>
        <dbReference type="ChEBI" id="CHEBI:29103"/>
    </ligand>
</feature>
<evidence type="ECO:0000256" key="6">
    <source>
        <dbReference type="HAMAP-Rule" id="MF_00379"/>
    </source>
</evidence>
<comment type="caution">
    <text evidence="6">Lacks conserved residue(s) required for the propagation of feature annotation.</text>
</comment>
<feature type="binding site" evidence="6">
    <location>
        <position position="543"/>
    </location>
    <ligand>
        <name>(6S)-5-formyl-5,6,7,8-tetrahydrofolate</name>
        <dbReference type="ChEBI" id="CHEBI:57457"/>
    </ligand>
</feature>
<feature type="binding site" evidence="6">
    <location>
        <position position="250"/>
    </location>
    <ligand>
        <name>K(+)</name>
        <dbReference type="ChEBI" id="CHEBI:29103"/>
    </ligand>
</feature>
<feature type="binding site" evidence="6">
    <location>
        <begin position="446"/>
        <end position="448"/>
    </location>
    <ligand>
        <name>GTP</name>
        <dbReference type="ChEBI" id="CHEBI:37565"/>
    </ligand>
</feature>
<reference evidence="11 12" key="1">
    <citation type="journal article" date="2017" name="Int. J. Syst. Evol. Microbiol.">
        <title>Ramlibacter alkalitolerans sp. nov., alkali-tolerant bacterium isolated from soil of ginseng.</title>
        <authorList>
            <person name="Lee D.H."/>
            <person name="Cha C.J."/>
        </authorList>
    </citation>
    <scope>NUCLEOTIDE SEQUENCE [LARGE SCALE GENOMIC DNA]</scope>
    <source>
        <strain evidence="11 12">KACC 19305</strain>
    </source>
</reference>
<feature type="region of interest" description="Disordered" evidence="9">
    <location>
        <begin position="412"/>
        <end position="431"/>
    </location>
</feature>
<organism evidence="11 12">
    <name type="scientific">Ramlibacter alkalitolerans</name>
    <dbReference type="NCBI Taxonomy" id="2039631"/>
    <lineage>
        <taxon>Bacteria</taxon>
        <taxon>Pseudomonadati</taxon>
        <taxon>Pseudomonadota</taxon>
        <taxon>Betaproteobacteria</taxon>
        <taxon>Burkholderiales</taxon>
        <taxon>Comamonadaceae</taxon>
        <taxon>Ramlibacter</taxon>
    </lineage>
</organism>
<feature type="binding site" evidence="6">
    <location>
        <position position="125"/>
    </location>
    <ligand>
        <name>(6S)-5-formyl-5,6,7,8-tetrahydrofolate</name>
        <dbReference type="ChEBI" id="CHEBI:57457"/>
    </ligand>
</feature>
<evidence type="ECO:0000256" key="9">
    <source>
        <dbReference type="SAM" id="MobiDB-lite"/>
    </source>
</evidence>
<sequence>MLARLDQPIAAIATAPGRGAVGIVRVSAKDVRAVIDAVCGRALKPREATYLAFRAADGSAIDQGLAIHFPAPHSYTGEDVLELQAHGGPVVLQLLLARCLQAGASIQLRVAEPGEFTQRAFLNGKLDLAQAEAIADLIDASTEAAARSATRSLAGEFSREIHALRDALIDLRMLVEATLDFPEEEIDFLQKADAQGQLDRIQSNLARVMQRAQQGALLREGINVVIAGQPNAGKSSLLNALAGAELAIVTPVPGTTRDVVRQTIQIEGVPLHVVDTAGLREGADQVEQIGIERAWGQIEKADAVVFLHDLTRADAPEYRAADAAIAAKLPGDVPVVDVWNKVDAVAASSVIPAPSSVTAAPSPVTAATSSVIPAPPSVIPAQAGIQSSEAPGRKPWIPASAGMTLLASPATVLSTPSPTAPSAPSAPTLPAPAGLTLSAPAGLTLSARTGEGLDALRKKLLELAGWQSAPEGVFIARERHLHALRRVDAHLMDAAAQLARAAQALDLLAEELRLAQNALSEITGEFTADDLLGVIFSRFCIGK</sequence>
<dbReference type="RefSeq" id="WP_201689391.1">
    <property type="nucleotide sequence ID" value="NZ_JAEQND010000005.1"/>
</dbReference>
<keyword evidence="5 6" id="KW-0342">GTP-binding</keyword>
<feature type="binding site" evidence="6">
    <location>
        <position position="231"/>
    </location>
    <ligand>
        <name>K(+)</name>
        <dbReference type="ChEBI" id="CHEBI:29103"/>
    </ligand>
</feature>
<dbReference type="Gene3D" id="3.30.1360.120">
    <property type="entry name" value="Probable tRNA modification gtpase trme, domain 1"/>
    <property type="match status" value="1"/>
</dbReference>
<keyword evidence="8" id="KW-0175">Coiled coil</keyword>
<feature type="binding site" evidence="6">
    <location>
        <position position="256"/>
    </location>
    <ligand>
        <name>Mg(2+)</name>
        <dbReference type="ChEBI" id="CHEBI:18420"/>
    </ligand>
</feature>
<keyword evidence="6" id="KW-0378">Hydrolase</keyword>